<dbReference type="CDD" id="cd16439">
    <property type="entry name" value="beta_Kdo_transferase_KpsC_2"/>
    <property type="match status" value="1"/>
</dbReference>
<protein>
    <recommendedName>
        <fullName evidence="3">Capsule polysaccharide biosynthesis protein</fullName>
    </recommendedName>
</protein>
<organism evidence="1 2">
    <name type="scientific">Legionella lytica</name>
    <dbReference type="NCBI Taxonomy" id="96232"/>
    <lineage>
        <taxon>Bacteria</taxon>
        <taxon>Pseudomonadati</taxon>
        <taxon>Pseudomonadota</taxon>
        <taxon>Gammaproteobacteria</taxon>
        <taxon>Legionellales</taxon>
        <taxon>Legionellaceae</taxon>
        <taxon>Legionella</taxon>
    </lineage>
</organism>
<name>A0ABY4Y815_9GAMM</name>
<evidence type="ECO:0008006" key="3">
    <source>
        <dbReference type="Google" id="ProtNLM"/>
    </source>
</evidence>
<keyword evidence="2" id="KW-1185">Reference proteome</keyword>
<evidence type="ECO:0000313" key="2">
    <source>
        <dbReference type="Proteomes" id="UP001057474"/>
    </source>
</evidence>
<reference evidence="1" key="1">
    <citation type="submission" date="2021-03" db="EMBL/GenBank/DDBJ databases">
        <title>Legionella lytica PCM 2298.</title>
        <authorList>
            <person name="Koper P."/>
        </authorList>
    </citation>
    <scope>NUCLEOTIDE SEQUENCE</scope>
    <source>
        <strain evidence="1">PCM 2298</strain>
    </source>
</reference>
<gene>
    <name evidence="1" type="ORF">J2N86_13925</name>
</gene>
<accession>A0ABY4Y815</accession>
<dbReference type="InterPro" id="IPR007833">
    <property type="entry name" value="Capsule_polysaccharide_synth"/>
</dbReference>
<dbReference type="Pfam" id="PF05159">
    <property type="entry name" value="Capsule_synth"/>
    <property type="match status" value="2"/>
</dbReference>
<dbReference type="Proteomes" id="UP001057474">
    <property type="component" value="Chromosome"/>
</dbReference>
<dbReference type="EMBL" id="CP071527">
    <property type="protein sequence ID" value="USQ13752.1"/>
    <property type="molecule type" value="Genomic_DNA"/>
</dbReference>
<dbReference type="RefSeq" id="WP_252580074.1">
    <property type="nucleotide sequence ID" value="NZ_CP071527.1"/>
</dbReference>
<sequence length="362" mass="40988">MAIYTSKSSSVMDTSTPNYPNKRATIYVWRMPLWKRPIIKRFLAGHRLCFTQQIQRVKSGSSLLLWGTGPVPAGINQNVSILRVEDGFLRSVGLGVELTRPISWVIDTQGIYYNATTTSDLEQILQYSIFSEQLLERASLFHQRLVACGVTKYNLSGPDWKPASYGKRIILVPGQVETDASIVFGAEVINTNIGLVQTVRENNPDAWLIYKPHPDVVAGLRARGINDQKIKQYCDEYLEFVSIEQLLQHVDEVHVMTSLAGFEALLRGKSVTCYGLPFYAGWGLTIDMMSTSRRTRKLSLQELIAGALLLYPSYISWEKKTKITPEEALDELILKKELKTPGRTAWLKRFYRALLRLIVGVR</sequence>
<evidence type="ECO:0000313" key="1">
    <source>
        <dbReference type="EMBL" id="USQ13752.1"/>
    </source>
</evidence>
<proteinExistence type="predicted"/>